<keyword evidence="3" id="KW-1185">Reference proteome</keyword>
<dbReference type="Proteomes" id="UP000249375">
    <property type="component" value="Chromosome"/>
</dbReference>
<protein>
    <submittedName>
        <fullName evidence="2">M6 family metalloprotease domain-containing protein</fullName>
    </submittedName>
</protein>
<dbReference type="PANTHER" id="PTHR41775:SF1">
    <property type="entry name" value="PEPTIDASE M6-LIKE DOMAIN-CONTAINING PROTEIN"/>
    <property type="match status" value="1"/>
</dbReference>
<dbReference type="EMBL" id="CP033459">
    <property type="protein sequence ID" value="QFQ12925.1"/>
    <property type="molecule type" value="Genomic_DNA"/>
</dbReference>
<dbReference type="GO" id="GO:0000272">
    <property type="term" value="P:polysaccharide catabolic process"/>
    <property type="evidence" value="ECO:0007669"/>
    <property type="project" value="InterPro"/>
</dbReference>
<dbReference type="SUPFAM" id="SSF63446">
    <property type="entry name" value="Type I dockerin domain"/>
    <property type="match status" value="1"/>
</dbReference>
<keyword evidence="2" id="KW-0645">Protease</keyword>
<dbReference type="AlphaFoldDB" id="A0A5P8E7C3"/>
<dbReference type="InterPro" id="IPR036439">
    <property type="entry name" value="Dockerin_dom_sf"/>
</dbReference>
<dbReference type="NCBIfam" id="TIGR03296">
    <property type="entry name" value="M6dom_TIGR03296"/>
    <property type="match status" value="1"/>
</dbReference>
<dbReference type="PROSITE" id="PS51766">
    <property type="entry name" value="DOCKERIN"/>
    <property type="match status" value="1"/>
</dbReference>
<dbReference type="RefSeq" id="WP_111897995.1">
    <property type="nucleotide sequence ID" value="NZ_CP033459.1"/>
</dbReference>
<evidence type="ECO:0000313" key="3">
    <source>
        <dbReference type="Proteomes" id="UP000249375"/>
    </source>
</evidence>
<organism evidence="2 3">
    <name type="scientific">Pseudoprevotella muciniphila</name>
    <dbReference type="NCBI Taxonomy" id="2133944"/>
    <lineage>
        <taxon>Bacteria</taxon>
        <taxon>Pseudomonadati</taxon>
        <taxon>Bacteroidota</taxon>
        <taxon>Bacteroidia</taxon>
        <taxon>Bacteroidales</taxon>
        <taxon>Prevotellaceae</taxon>
        <taxon>Pseudoprevotella</taxon>
    </lineage>
</organism>
<dbReference type="GO" id="GO:0006508">
    <property type="term" value="P:proteolysis"/>
    <property type="evidence" value="ECO:0007669"/>
    <property type="project" value="UniProtKB-KW"/>
</dbReference>
<dbReference type="SUPFAM" id="SSF55486">
    <property type="entry name" value="Metalloproteases ('zincins'), catalytic domain"/>
    <property type="match status" value="1"/>
</dbReference>
<accession>A0A5P8E7C3</accession>
<keyword evidence="2" id="KW-0378">Hydrolase</keyword>
<feature type="domain" description="Dockerin" evidence="1">
    <location>
        <begin position="708"/>
        <end position="769"/>
    </location>
</feature>
<sequence>MRNTVLHLIATLLVALTTVATYAVRPLRIAMTARQSDGSTIVVYKEGETRLGITFHVTVDDIAVVKNAKGDFCYASLVDGKLEPSEVVAHDAVARSDEEKAWLASNGISAQRVFEEASSGKHYSPVNRTTMSLRPDGLGTYGQTAGGAVPSVGTPTLPVIMVEFSDVSFMETTTVGALDSMFNLSEGAAGLSIGSVKNYFRKQSNGMFEPSFDIVCRVRLDNTRAYYGANSSSGAIDPNNYTFITQSVAKAVSQGADLSRYDDGNGVPLVVLLYAGLGEADSYERNSEDFLWPCEIDINTTLSGQKIRSVFLGNEERRTYTRNAAGDTLSSDPKLAGIGIFCHEFGHALGLPDFYCTNYTHRVTPLGIWDIMDMGQYLNTGNGTTYSPIGYTAYEKNFCGWLEIPELESAGPVTISPYGSTQGPSAFLVRNPSDDKEYYIFENRQPDTWYPAVMGRGLLSTHVAYNETNWKKNNLNNTASKLRMTVFAADGQVATGSYRPSNAHYSDLFPGYTGNSEITDETTVCMSVFTGSTIDKPIYNIALRHDSLVTFNAFCKVDTLKLDKAGYATYYTTQAFELPEGLEAGVITGVEEDTLIVEYRYAAGAVVPGRTAIVLRGDSGSYQFTSIPLYEGKTAPADNLLCGGDFAHIPVMGTSHYYLANAADSDQVGLYLKTTDAADAHEAYLSLQDADKQAYLFKYFREVAAADKGVLYGDVDNNGLVNVTDVTTLINYILGANSAVFNVVAADITCNSAIDVADVTSLVNIILSN</sequence>
<dbReference type="InterPro" id="IPR016134">
    <property type="entry name" value="Dockerin_dom"/>
</dbReference>
<dbReference type="GO" id="GO:0008237">
    <property type="term" value="F:metallopeptidase activity"/>
    <property type="evidence" value="ECO:0007669"/>
    <property type="project" value="UniProtKB-KW"/>
</dbReference>
<proteinExistence type="predicted"/>
<dbReference type="PROSITE" id="PS00018">
    <property type="entry name" value="EF_HAND_1"/>
    <property type="match status" value="1"/>
</dbReference>
<dbReference type="KEGG" id="alq:C7Y71_007775"/>
<dbReference type="Pfam" id="PF00404">
    <property type="entry name" value="Dockerin_1"/>
    <property type="match status" value="1"/>
</dbReference>
<dbReference type="InterPro" id="IPR018247">
    <property type="entry name" value="EF_Hand_1_Ca_BS"/>
</dbReference>
<dbReference type="CDD" id="cd14256">
    <property type="entry name" value="Dockerin_I"/>
    <property type="match status" value="1"/>
</dbReference>
<dbReference type="InterPro" id="IPR002105">
    <property type="entry name" value="Dockerin_1_rpt"/>
</dbReference>
<evidence type="ECO:0000313" key="2">
    <source>
        <dbReference type="EMBL" id="QFQ12925.1"/>
    </source>
</evidence>
<reference evidence="2 3" key="1">
    <citation type="submission" date="2018-11" db="EMBL/GenBank/DDBJ databases">
        <authorList>
            <person name="Na S.W."/>
            <person name="Baik M."/>
        </authorList>
    </citation>
    <scope>NUCLEOTIDE SEQUENCE [LARGE SCALE GENOMIC DNA]</scope>
    <source>
        <strain evidence="2 3">E39</strain>
    </source>
</reference>
<dbReference type="PANTHER" id="PTHR41775">
    <property type="entry name" value="SECRETED PROTEIN-RELATED"/>
    <property type="match status" value="1"/>
</dbReference>
<dbReference type="InterPro" id="IPR008757">
    <property type="entry name" value="Peptidase_M6-like_domain"/>
</dbReference>
<dbReference type="Pfam" id="PF05547">
    <property type="entry name" value="Peptidase_M6"/>
    <property type="match status" value="1"/>
</dbReference>
<dbReference type="OrthoDB" id="9813478at2"/>
<gene>
    <name evidence="2" type="ORF">C7Y71_007775</name>
</gene>
<dbReference type="GO" id="GO:0004553">
    <property type="term" value="F:hydrolase activity, hydrolyzing O-glycosyl compounds"/>
    <property type="evidence" value="ECO:0007669"/>
    <property type="project" value="InterPro"/>
</dbReference>
<keyword evidence="2" id="KW-0482">Metalloprotease</keyword>
<evidence type="ECO:0000259" key="1">
    <source>
        <dbReference type="PROSITE" id="PS51766"/>
    </source>
</evidence>
<dbReference type="Gene3D" id="1.10.1330.10">
    <property type="entry name" value="Dockerin domain"/>
    <property type="match status" value="1"/>
</dbReference>
<name>A0A5P8E7C3_9BACT</name>